<accession>A0A1D1V240</accession>
<reference evidence="2 3" key="1">
    <citation type="journal article" date="2016" name="Nat. Commun.">
        <title>Extremotolerant tardigrade genome and improved radiotolerance of human cultured cells by tardigrade-unique protein.</title>
        <authorList>
            <person name="Hashimoto T."/>
            <person name="Horikawa D.D."/>
            <person name="Saito Y."/>
            <person name="Kuwahara H."/>
            <person name="Kozuka-Hata H."/>
            <person name="Shin-I T."/>
            <person name="Minakuchi Y."/>
            <person name="Ohishi K."/>
            <person name="Motoyama A."/>
            <person name="Aizu T."/>
            <person name="Enomoto A."/>
            <person name="Kondo K."/>
            <person name="Tanaka S."/>
            <person name="Hara Y."/>
            <person name="Koshikawa S."/>
            <person name="Sagara H."/>
            <person name="Miura T."/>
            <person name="Yokobori S."/>
            <person name="Miyagawa K."/>
            <person name="Suzuki Y."/>
            <person name="Kubo T."/>
            <person name="Oyama M."/>
            <person name="Kohara Y."/>
            <person name="Fujiyama A."/>
            <person name="Arakawa K."/>
            <person name="Katayama T."/>
            <person name="Toyoda A."/>
            <person name="Kunieda T."/>
        </authorList>
    </citation>
    <scope>NUCLEOTIDE SEQUENCE [LARGE SCALE GENOMIC DNA]</scope>
    <source>
        <strain evidence="2 3">YOKOZUNA-1</strain>
    </source>
</reference>
<evidence type="ECO:0000256" key="1">
    <source>
        <dbReference type="SAM" id="MobiDB-lite"/>
    </source>
</evidence>
<sequence length="88" mass="9919">MSNYFRSITFKRHGKDHLRGKFGEVGPKLLAVEKICCVSCHSRSSFRVQSLKPARPIQVPSNSCLKEDSDGDTSDGRGNMKFSQRDEE</sequence>
<gene>
    <name evidence="2" type="primary">RvY_07370-1</name>
    <name evidence="2" type="synonym">RvY_07370.1</name>
    <name evidence="2" type="ORF">RvY_07370</name>
</gene>
<name>A0A1D1V240_RAMVA</name>
<evidence type="ECO:0000313" key="2">
    <source>
        <dbReference type="EMBL" id="GAU95821.1"/>
    </source>
</evidence>
<protein>
    <submittedName>
        <fullName evidence="2">Uncharacterized protein</fullName>
    </submittedName>
</protein>
<dbReference type="AlphaFoldDB" id="A0A1D1V240"/>
<keyword evidence="3" id="KW-1185">Reference proteome</keyword>
<dbReference type="Proteomes" id="UP000186922">
    <property type="component" value="Unassembled WGS sequence"/>
</dbReference>
<evidence type="ECO:0000313" key="3">
    <source>
        <dbReference type="Proteomes" id="UP000186922"/>
    </source>
</evidence>
<dbReference type="EMBL" id="BDGG01000003">
    <property type="protein sequence ID" value="GAU95821.1"/>
    <property type="molecule type" value="Genomic_DNA"/>
</dbReference>
<feature type="region of interest" description="Disordered" evidence="1">
    <location>
        <begin position="57"/>
        <end position="88"/>
    </location>
</feature>
<organism evidence="2 3">
    <name type="scientific">Ramazzottius varieornatus</name>
    <name type="common">Water bear</name>
    <name type="synonym">Tardigrade</name>
    <dbReference type="NCBI Taxonomy" id="947166"/>
    <lineage>
        <taxon>Eukaryota</taxon>
        <taxon>Metazoa</taxon>
        <taxon>Ecdysozoa</taxon>
        <taxon>Tardigrada</taxon>
        <taxon>Eutardigrada</taxon>
        <taxon>Parachela</taxon>
        <taxon>Hypsibioidea</taxon>
        <taxon>Ramazzottiidae</taxon>
        <taxon>Ramazzottius</taxon>
    </lineage>
</organism>
<proteinExistence type="predicted"/>
<comment type="caution">
    <text evidence="2">The sequence shown here is derived from an EMBL/GenBank/DDBJ whole genome shotgun (WGS) entry which is preliminary data.</text>
</comment>